<dbReference type="Proteomes" id="UP000310689">
    <property type="component" value="Unassembled WGS sequence"/>
</dbReference>
<dbReference type="EMBL" id="SPOI01000061">
    <property type="protein sequence ID" value="TIB38432.1"/>
    <property type="molecule type" value="Genomic_DNA"/>
</dbReference>
<dbReference type="PANTHER" id="PTHR48019">
    <property type="entry name" value="SERUM RESPONSE FACTOR HOMOLOG"/>
    <property type="match status" value="1"/>
</dbReference>
<dbReference type="InterPro" id="IPR036879">
    <property type="entry name" value="TF_MADSbox_sf"/>
</dbReference>
<feature type="compositionally biased region" description="Polar residues" evidence="7">
    <location>
        <begin position="144"/>
        <end position="154"/>
    </location>
</feature>
<evidence type="ECO:0000259" key="8">
    <source>
        <dbReference type="PROSITE" id="PS50066"/>
    </source>
</evidence>
<evidence type="ECO:0000256" key="2">
    <source>
        <dbReference type="ARBA" id="ARBA00023015"/>
    </source>
</evidence>
<feature type="domain" description="MADS-box" evidence="8">
    <location>
        <begin position="1"/>
        <end position="61"/>
    </location>
</feature>
<evidence type="ECO:0000256" key="6">
    <source>
        <dbReference type="ARBA" id="ARBA00025805"/>
    </source>
</evidence>
<feature type="compositionally biased region" description="Pro residues" evidence="7">
    <location>
        <begin position="156"/>
        <end position="178"/>
    </location>
</feature>
<feature type="compositionally biased region" description="Low complexity" evidence="7">
    <location>
        <begin position="324"/>
        <end position="363"/>
    </location>
</feature>
<dbReference type="PRINTS" id="PR00404">
    <property type="entry name" value="MADSDOMAIN"/>
</dbReference>
<keyword evidence="3" id="KW-0238">DNA-binding</keyword>
<keyword evidence="4" id="KW-0804">Transcription</keyword>
<proteinExistence type="inferred from homology"/>
<protein>
    <recommendedName>
        <fullName evidence="8">MADS-box domain-containing protein</fullName>
    </recommendedName>
</protein>
<feature type="region of interest" description="Disordered" evidence="7">
    <location>
        <begin position="71"/>
        <end position="193"/>
    </location>
</feature>
<dbReference type="InterPro" id="IPR002100">
    <property type="entry name" value="TF_MADSbox"/>
</dbReference>
<dbReference type="InterPro" id="IPR033896">
    <property type="entry name" value="MEF2-like_N"/>
</dbReference>
<feature type="compositionally biased region" description="Acidic residues" evidence="7">
    <location>
        <begin position="86"/>
        <end position="103"/>
    </location>
</feature>
<comment type="similarity">
    <text evidence="6">Belongs to the MEF2 family.</text>
</comment>
<feature type="compositionally biased region" description="Basic and acidic residues" evidence="7">
    <location>
        <begin position="71"/>
        <end position="85"/>
    </location>
</feature>
<dbReference type="SMART" id="SM00432">
    <property type="entry name" value="MADS"/>
    <property type="match status" value="1"/>
</dbReference>
<feature type="compositionally biased region" description="Polar residues" evidence="7">
    <location>
        <begin position="182"/>
        <end position="193"/>
    </location>
</feature>
<evidence type="ECO:0000313" key="9">
    <source>
        <dbReference type="EMBL" id="TIB38432.1"/>
    </source>
</evidence>
<dbReference type="GO" id="GO:0005634">
    <property type="term" value="C:nucleus"/>
    <property type="evidence" value="ECO:0007669"/>
    <property type="project" value="UniProtKB-SubCell"/>
</dbReference>
<feature type="compositionally biased region" description="Pro residues" evidence="7">
    <location>
        <begin position="278"/>
        <end position="294"/>
    </location>
</feature>
<dbReference type="AlphaFoldDB" id="A0A4T0J9Y6"/>
<sequence length="381" mass="42646">MGRRKITIAPLKEDRNRSVTFLKRKTGLFKKAHELGVLCSADVAVIVFGNNGKLHEFSSGNIEKILMKYTEHSGETERRGPRDFTDSNENDDNDNDIEQDNEHDDNMEHHQSTHSPSVSVSARQDDKDIKPRIQVDQLGDENAHSPSPSFTQNHPAHPPQLPRSPKPISPKPLSPYPMPSSFLSPNSHTQPQHNETFMNWQFAQMQAQMMSQQQQQQQHQHQHQQQHQQRTTQPSPQQHFLSPSTHLLNPNSPNSSHPPPPFFASPNMSNMPGMPWYAPIPPVAWPPPPAPPSQLPNSMFMDPFQFPLEGFGGSSETPFQWPISNKDSSNDNSSAQNPQNPQNPHAHKSAGSDTAASTTTTATPVKTEDDSPRPGKRTRKS</sequence>
<evidence type="ECO:0000256" key="3">
    <source>
        <dbReference type="ARBA" id="ARBA00023125"/>
    </source>
</evidence>
<dbReference type="Gene3D" id="3.40.1810.10">
    <property type="entry name" value="Transcription factor, MADS-box"/>
    <property type="match status" value="1"/>
</dbReference>
<dbReference type="SUPFAM" id="SSF55455">
    <property type="entry name" value="SRF-like"/>
    <property type="match status" value="1"/>
</dbReference>
<keyword evidence="5" id="KW-0539">Nucleus</keyword>
<dbReference type="GO" id="GO:0045944">
    <property type="term" value="P:positive regulation of transcription by RNA polymerase II"/>
    <property type="evidence" value="ECO:0007669"/>
    <property type="project" value="InterPro"/>
</dbReference>
<feature type="compositionally biased region" description="Polar residues" evidence="7">
    <location>
        <begin position="113"/>
        <end position="122"/>
    </location>
</feature>
<feature type="region of interest" description="Disordered" evidence="7">
    <location>
        <begin position="208"/>
        <end position="381"/>
    </location>
</feature>
<evidence type="ECO:0000256" key="7">
    <source>
        <dbReference type="SAM" id="MobiDB-lite"/>
    </source>
</evidence>
<dbReference type="InterPro" id="IPR050142">
    <property type="entry name" value="MADS-box/MEF2_TF"/>
</dbReference>
<comment type="subcellular location">
    <subcellularLocation>
        <location evidence="1">Nucleus</location>
    </subcellularLocation>
</comment>
<gene>
    <name evidence="9" type="ORF">E3P86_01639</name>
</gene>
<comment type="caution">
    <text evidence="9">The sequence shown here is derived from an EMBL/GenBank/DDBJ whole genome shotgun (WGS) entry which is preliminary data.</text>
</comment>
<keyword evidence="2" id="KW-0805">Transcription regulation</keyword>
<feature type="compositionally biased region" description="Low complexity" evidence="7">
    <location>
        <begin position="208"/>
        <end position="255"/>
    </location>
</feature>
<dbReference type="PROSITE" id="PS50066">
    <property type="entry name" value="MADS_BOX_2"/>
    <property type="match status" value="1"/>
</dbReference>
<organism evidence="9 10">
    <name type="scientific">Wallemia ichthyophaga</name>
    <dbReference type="NCBI Taxonomy" id="245174"/>
    <lineage>
        <taxon>Eukaryota</taxon>
        <taxon>Fungi</taxon>
        <taxon>Dikarya</taxon>
        <taxon>Basidiomycota</taxon>
        <taxon>Wallemiomycotina</taxon>
        <taxon>Wallemiomycetes</taxon>
        <taxon>Wallemiales</taxon>
        <taxon>Wallemiaceae</taxon>
        <taxon>Wallemia</taxon>
    </lineage>
</organism>
<dbReference type="Pfam" id="PF00319">
    <property type="entry name" value="SRF-TF"/>
    <property type="match status" value="1"/>
</dbReference>
<feature type="compositionally biased region" description="Basic and acidic residues" evidence="7">
    <location>
        <begin position="123"/>
        <end position="133"/>
    </location>
</feature>
<name>A0A4T0J9Y6_WALIC</name>
<accession>A0A4T0J9Y6</accession>
<reference evidence="9 10" key="1">
    <citation type="submission" date="2019-03" db="EMBL/GenBank/DDBJ databases">
        <title>Sequencing 23 genomes of Wallemia ichthyophaga.</title>
        <authorList>
            <person name="Gostincar C."/>
        </authorList>
    </citation>
    <scope>NUCLEOTIDE SEQUENCE [LARGE SCALE GENOMIC DNA]</scope>
    <source>
        <strain evidence="9 10">EXF-6200</strain>
    </source>
</reference>
<evidence type="ECO:0000256" key="5">
    <source>
        <dbReference type="ARBA" id="ARBA00023242"/>
    </source>
</evidence>
<dbReference type="GO" id="GO:0046983">
    <property type="term" value="F:protein dimerization activity"/>
    <property type="evidence" value="ECO:0007669"/>
    <property type="project" value="InterPro"/>
</dbReference>
<evidence type="ECO:0000256" key="4">
    <source>
        <dbReference type="ARBA" id="ARBA00023163"/>
    </source>
</evidence>
<dbReference type="CDD" id="cd00265">
    <property type="entry name" value="MADS_MEF2_like"/>
    <property type="match status" value="1"/>
</dbReference>
<evidence type="ECO:0000256" key="1">
    <source>
        <dbReference type="ARBA" id="ARBA00004123"/>
    </source>
</evidence>
<dbReference type="GO" id="GO:0000977">
    <property type="term" value="F:RNA polymerase II transcription regulatory region sequence-specific DNA binding"/>
    <property type="evidence" value="ECO:0007669"/>
    <property type="project" value="InterPro"/>
</dbReference>
<evidence type="ECO:0000313" key="10">
    <source>
        <dbReference type="Proteomes" id="UP000310689"/>
    </source>
</evidence>